<dbReference type="Pfam" id="PF00882">
    <property type="entry name" value="Zn_dep_PLPC"/>
    <property type="match status" value="1"/>
</dbReference>
<dbReference type="InterPro" id="IPR028994">
    <property type="entry name" value="Integrin_alpha_N"/>
</dbReference>
<keyword evidence="8" id="KW-0378">Hydrolase</keyword>
<dbReference type="PROSITE" id="PS51470">
    <property type="entry name" value="FG_GAP"/>
    <property type="match status" value="1"/>
</dbReference>
<feature type="signal peptide" evidence="13">
    <location>
        <begin position="1"/>
        <end position="19"/>
    </location>
</feature>
<dbReference type="SMART" id="SM00191">
    <property type="entry name" value="Int_alpha"/>
    <property type="match status" value="3"/>
</dbReference>
<dbReference type="RefSeq" id="XP_064677151.1">
    <property type="nucleotide sequence ID" value="XM_064824215.1"/>
</dbReference>
<dbReference type="GO" id="GO:0004621">
    <property type="term" value="F:glycosylphosphatidylinositol phospholipase D activity"/>
    <property type="evidence" value="ECO:0007669"/>
    <property type="project" value="UniProtKB-EC"/>
</dbReference>
<feature type="domain" description="Phospholipase C/D" evidence="14">
    <location>
        <begin position="42"/>
        <end position="198"/>
    </location>
</feature>
<evidence type="ECO:0000256" key="11">
    <source>
        <dbReference type="ARBA" id="ARBA00093237"/>
    </source>
</evidence>
<evidence type="ECO:0000256" key="8">
    <source>
        <dbReference type="ARBA" id="ARBA00022801"/>
    </source>
</evidence>
<accession>A0AAN7HQQ6</accession>
<dbReference type="GO" id="GO:0031012">
    <property type="term" value="C:extracellular matrix"/>
    <property type="evidence" value="ECO:0007669"/>
    <property type="project" value="TreeGrafter"/>
</dbReference>
<dbReference type="SUPFAM" id="SSF69318">
    <property type="entry name" value="Integrin alpha N-terminal domain"/>
    <property type="match status" value="1"/>
</dbReference>
<keyword evidence="7" id="KW-0677">Repeat</keyword>
<keyword evidence="9" id="KW-0325">Glycoprotein</keyword>
<name>A0AAN7HQQ6_9FUNG</name>
<evidence type="ECO:0000256" key="5">
    <source>
        <dbReference type="ARBA" id="ARBA00022525"/>
    </source>
</evidence>
<feature type="repeat" description="FG-GAP" evidence="12">
    <location>
        <begin position="506"/>
        <end position="567"/>
    </location>
</feature>
<dbReference type="PANTHER" id="PTHR23221:SF7">
    <property type="entry name" value="PHOSPHATIDYLINOSITOL-GLYCAN-SPECIFIC PHOSPHOLIPASE D"/>
    <property type="match status" value="1"/>
</dbReference>
<evidence type="ECO:0000256" key="3">
    <source>
        <dbReference type="ARBA" id="ARBA00012284"/>
    </source>
</evidence>
<evidence type="ECO:0000256" key="1">
    <source>
        <dbReference type="ARBA" id="ARBA00004613"/>
    </source>
</evidence>
<keyword evidence="6 13" id="KW-0732">Signal</keyword>
<comment type="caution">
    <text evidence="15">The sequence shown here is derived from an EMBL/GenBank/DDBJ whole genome shotgun (WGS) entry which is preliminary data.</text>
</comment>
<dbReference type="EC" id="3.1.4.50" evidence="3"/>
<evidence type="ECO:0000256" key="7">
    <source>
        <dbReference type="ARBA" id="ARBA00022737"/>
    </source>
</evidence>
<dbReference type="AlphaFoldDB" id="A0AAN7HQQ6"/>
<dbReference type="InterPro" id="IPR029002">
    <property type="entry name" value="PLPC/GPLD1"/>
</dbReference>
<keyword evidence="16" id="KW-1185">Reference proteome</keyword>
<evidence type="ECO:0000256" key="10">
    <source>
        <dbReference type="ARBA" id="ARBA00029753"/>
    </source>
</evidence>
<evidence type="ECO:0000256" key="6">
    <source>
        <dbReference type="ARBA" id="ARBA00022729"/>
    </source>
</evidence>
<evidence type="ECO:0000256" key="2">
    <source>
        <dbReference type="ARBA" id="ARBA00008652"/>
    </source>
</evidence>
<dbReference type="GO" id="GO:0005615">
    <property type="term" value="C:extracellular space"/>
    <property type="evidence" value="ECO:0007669"/>
    <property type="project" value="TreeGrafter"/>
</dbReference>
<evidence type="ECO:0000256" key="9">
    <source>
        <dbReference type="ARBA" id="ARBA00023180"/>
    </source>
</evidence>
<comment type="catalytic activity">
    <reaction evidence="11">
        <text>a 6-(alpha-D-glucosaminyl)-1-(1,2-diacyl-sn-glycero-3-phospho)-1D-myo-inositol + H2O = 6-(alpha-D-glucosaminyl)-1D-myo-inositol + a 1,2-diacyl-sn-glycero-3-phosphate + H(+)</text>
        <dbReference type="Rhea" id="RHEA:10832"/>
        <dbReference type="ChEBI" id="CHEBI:15377"/>
        <dbReference type="ChEBI" id="CHEBI:15378"/>
        <dbReference type="ChEBI" id="CHEBI:57997"/>
        <dbReference type="ChEBI" id="CHEBI:58608"/>
        <dbReference type="ChEBI" id="CHEBI:58700"/>
        <dbReference type="EC" id="3.1.4.50"/>
    </reaction>
</comment>
<reference evidence="15 16" key="1">
    <citation type="submission" date="2022-11" db="EMBL/GenBank/DDBJ databases">
        <title>Mucor velutinosus strain NIH1002 WGS.</title>
        <authorList>
            <person name="Subramanian P."/>
            <person name="Mullikin J.C."/>
            <person name="Segre J.A."/>
            <person name="Zelazny A.M."/>
        </authorList>
    </citation>
    <scope>NUCLEOTIDE SEQUENCE [LARGE SCALE GENOMIC DNA]</scope>
    <source>
        <strain evidence="15 16">NIH1002</strain>
    </source>
</reference>
<organism evidence="15 16">
    <name type="scientific">Mucor velutinosus</name>
    <dbReference type="NCBI Taxonomy" id="708070"/>
    <lineage>
        <taxon>Eukaryota</taxon>
        <taxon>Fungi</taxon>
        <taxon>Fungi incertae sedis</taxon>
        <taxon>Mucoromycota</taxon>
        <taxon>Mucoromycotina</taxon>
        <taxon>Mucoromycetes</taxon>
        <taxon>Mucorales</taxon>
        <taxon>Mucorineae</taxon>
        <taxon>Mucoraceae</taxon>
        <taxon>Mucor</taxon>
    </lineage>
</organism>
<evidence type="ECO:0000313" key="15">
    <source>
        <dbReference type="EMBL" id="KAK4510485.1"/>
    </source>
</evidence>
<gene>
    <name evidence="15" type="primary">SRV2</name>
    <name evidence="15" type="ORF">ATC70_004915</name>
</gene>
<sequence length="864" mass="96646">MYLHRRCFVLLLLLSEINACGIAVHNEVTFRSLEHFTPTTAVQRLYKDDLLDSASYTQAGSFFPDWGYQCLGNNQQSEDGKCVQNSQIASLLIAMVRLAHWPSFIKTAVNYIREVYPATQFHTDTHVKGLISFVFAIMSHGMADVKWHSLSGLQDYFIVAMAKSDFHGNAEESHIAADAGAEFTLRHSSKLSYLNETWKVPVNDIIEIYKRLYEPSGQRIPLASHIQYCMAAAFAASKIDVEFGQLMFGYYGSKSPFLIEELYDYYRGGIEDLSGSVSDCYPELVNAFENGAKHDHPDTLCASYFFSETTKPISKRARCLNHGIQSPYRTNGKDATNKIYQDYDATTGVLTLTVNKTKQIRMAKHDVTFPHITTTVVLPTLINNHNKKHAAIQQQFGRPVFDSNSAANADKVKKGSSSNSLNKHQCLSLHQEREPMSKITLTIPMSSSRVGHQIVSGHFRSSDSNDDQMDIAISAPFYYKDGLQIGAVFVLDSNLQPANIDTDIRNVSHTILHGNTHHGRFGWSMAVLDLNKDGIDDLAIATPFNDRVDVYFGQVHTGLSESSCAQIQLHSQGSQGTVLAGIDVDQDGFKDLVIGCPLCPIGNQPQAGKVSIYLGHGNQLTQPHFVIENPDVNAYDHFGESILIIQDTLLISAPSYSVDQMQRVGRVYAFDTSTYKLKWTVTGTKEFQQYGKVLATNERQDVLAISSPSEETRSKLQTFWQGGTVRLYDWNIMQQQIRDHVNQKNVVPNLVMEQGMMGLIEGRTNAGHLGQSILMGKDDVIWIGEPMSEQENGRVYQWWYKKTHELKCIRNNEHLLARFGSQIGSLGPDAICITSQRYGQNARYSGAVNILTRPENGKETDKLT</sequence>
<dbReference type="InterPro" id="IPR013517">
    <property type="entry name" value="FG-GAP"/>
</dbReference>
<dbReference type="Gene3D" id="2.130.10.130">
    <property type="entry name" value="Integrin alpha, N-terminal"/>
    <property type="match status" value="2"/>
</dbReference>
<evidence type="ECO:0000256" key="13">
    <source>
        <dbReference type="SAM" id="SignalP"/>
    </source>
</evidence>
<dbReference type="Proteomes" id="UP001304243">
    <property type="component" value="Unassembled WGS sequence"/>
</dbReference>
<protein>
    <recommendedName>
        <fullName evidence="4">Phosphatidylinositol-glycan-specific phospholipase D</fullName>
        <ecNumber evidence="3">3.1.4.50</ecNumber>
    </recommendedName>
    <alternativeName>
        <fullName evidence="10">Glycosyl-phosphatidylinositol-specific phospholipase D</fullName>
    </alternativeName>
</protein>
<dbReference type="PANTHER" id="PTHR23221">
    <property type="entry name" value="GLYCOSYLPHOSPHATIDYLINOSITOL PHOSPHOLIPASE D"/>
    <property type="match status" value="1"/>
</dbReference>
<dbReference type="InterPro" id="IPR013519">
    <property type="entry name" value="Int_alpha_beta-p"/>
</dbReference>
<proteinExistence type="inferred from homology"/>
<feature type="chain" id="PRO_5042996695" description="Phosphatidylinositol-glycan-specific phospholipase D" evidence="13">
    <location>
        <begin position="20"/>
        <end position="864"/>
    </location>
</feature>
<dbReference type="Pfam" id="PF01839">
    <property type="entry name" value="FG-GAP"/>
    <property type="match status" value="1"/>
</dbReference>
<dbReference type="GeneID" id="89948601"/>
<evidence type="ECO:0000256" key="12">
    <source>
        <dbReference type="PROSITE-ProRule" id="PRU00803"/>
    </source>
</evidence>
<evidence type="ECO:0000256" key="4">
    <source>
        <dbReference type="ARBA" id="ARBA00015988"/>
    </source>
</evidence>
<dbReference type="EMBL" id="JASEJX010000033">
    <property type="protein sequence ID" value="KAK4510485.1"/>
    <property type="molecule type" value="Genomic_DNA"/>
</dbReference>
<comment type="subcellular location">
    <subcellularLocation>
        <location evidence="1">Secreted</location>
    </subcellularLocation>
</comment>
<comment type="similarity">
    <text evidence="2">Belongs to the GPLD1 family.</text>
</comment>
<evidence type="ECO:0000259" key="14">
    <source>
        <dbReference type="Pfam" id="PF00882"/>
    </source>
</evidence>
<keyword evidence="5" id="KW-0964">Secreted</keyword>
<evidence type="ECO:0000313" key="16">
    <source>
        <dbReference type="Proteomes" id="UP001304243"/>
    </source>
</evidence>